<sequence length="508" mass="55983">MSTTAPSFDGIEHIVVLMLENRSFDNVLGRTFEPHAKRVNGYFPSWEHLVPIPVPGFNLPGRNVLVSSIPTPDPGEWWQSMNQQIFGLLEPPPVNAPSPTEPGPLGAMGGFVQNYHRTLQDYDYPTVLTPLIMNGYSAEQMPVTTALAQAFAVVDRHFASAPCQTMPNRCFAQLGTAMGYVNNDSYPEGDYNQSVSNAPYFAPTIFNQIGETPGLSWKVYFNDFPLTALMADTWLHPEHFHFFDRFKADVAAGQLPSYSWIEPAYQLFPTDNHPPHDINLGEYLLAEVYNTLRADPALFQKTLLIVTYDEHGGCFDPVMPPACTPDCWDGRVPSFAFDRYGVRVPTLLISPRIAPGTVGTPGFGPGAGPDYDHTSILATVRHALGVAGKPLSDREGHALDYRAFLIQDPAQPNLGPEQVSVGLSREELELQAVVSTVSSLGQLWYENHHKIPATVEEALAAHAAHRAGLWVPPAADRGLSDTEKLERIGQGLLRLYGRRPVGLMRWSA</sequence>
<proteinExistence type="predicted"/>
<protein>
    <submittedName>
        <fullName evidence="2">Alkaline phosphatase family protein</fullName>
    </submittedName>
</protein>
<evidence type="ECO:0000256" key="1">
    <source>
        <dbReference type="ARBA" id="ARBA00022801"/>
    </source>
</evidence>
<evidence type="ECO:0000313" key="3">
    <source>
        <dbReference type="Proteomes" id="UP001606134"/>
    </source>
</evidence>
<dbReference type="Pfam" id="PF04185">
    <property type="entry name" value="Phosphoesterase"/>
    <property type="match status" value="1"/>
</dbReference>
<dbReference type="Proteomes" id="UP001606134">
    <property type="component" value="Unassembled WGS sequence"/>
</dbReference>
<evidence type="ECO:0000313" key="2">
    <source>
        <dbReference type="EMBL" id="MFG6487295.1"/>
    </source>
</evidence>
<reference evidence="2 3" key="1">
    <citation type="submission" date="2024-08" db="EMBL/GenBank/DDBJ databases">
        <authorList>
            <person name="Lu H."/>
        </authorList>
    </citation>
    <scope>NUCLEOTIDE SEQUENCE [LARGE SCALE GENOMIC DNA]</scope>
    <source>
        <strain evidence="2 3">BYS78W</strain>
    </source>
</reference>
<accession>A0ABW7HBK2</accession>
<dbReference type="InterPro" id="IPR017850">
    <property type="entry name" value="Alkaline_phosphatase_core_sf"/>
</dbReference>
<dbReference type="PANTHER" id="PTHR31956:SF1">
    <property type="entry name" value="NON-SPECIFIC PHOSPHOLIPASE C1"/>
    <property type="match status" value="1"/>
</dbReference>
<keyword evidence="3" id="KW-1185">Reference proteome</keyword>
<dbReference type="RefSeq" id="WP_394409871.1">
    <property type="nucleotide sequence ID" value="NZ_JBIGIC010000005.1"/>
</dbReference>
<dbReference type="Gene3D" id="3.40.720.10">
    <property type="entry name" value="Alkaline Phosphatase, subunit A"/>
    <property type="match status" value="2"/>
</dbReference>
<organism evidence="2 3">
    <name type="scientific">Pelomonas candidula</name>
    <dbReference type="NCBI Taxonomy" id="3299025"/>
    <lineage>
        <taxon>Bacteria</taxon>
        <taxon>Pseudomonadati</taxon>
        <taxon>Pseudomonadota</taxon>
        <taxon>Betaproteobacteria</taxon>
        <taxon>Burkholderiales</taxon>
        <taxon>Sphaerotilaceae</taxon>
        <taxon>Roseateles</taxon>
    </lineage>
</organism>
<dbReference type="EMBL" id="JBIGIC010000005">
    <property type="protein sequence ID" value="MFG6487295.1"/>
    <property type="molecule type" value="Genomic_DNA"/>
</dbReference>
<keyword evidence="1" id="KW-0378">Hydrolase</keyword>
<gene>
    <name evidence="2" type="ORF">ACG04R_11500</name>
</gene>
<dbReference type="InterPro" id="IPR007312">
    <property type="entry name" value="Phosphoesterase"/>
</dbReference>
<dbReference type="PANTHER" id="PTHR31956">
    <property type="entry name" value="NON-SPECIFIC PHOSPHOLIPASE C4-RELATED"/>
    <property type="match status" value="1"/>
</dbReference>
<comment type="caution">
    <text evidence="2">The sequence shown here is derived from an EMBL/GenBank/DDBJ whole genome shotgun (WGS) entry which is preliminary data.</text>
</comment>
<name>A0ABW7HBK2_9BURK</name>